<name>A0A261Y6D8_9FUNG</name>
<dbReference type="Pfam" id="PF00134">
    <property type="entry name" value="Cyclin_N"/>
    <property type="match status" value="1"/>
</dbReference>
<organism evidence="3 4">
    <name type="scientific">Bifiguratus adelaidae</name>
    <dbReference type="NCBI Taxonomy" id="1938954"/>
    <lineage>
        <taxon>Eukaryota</taxon>
        <taxon>Fungi</taxon>
        <taxon>Fungi incertae sedis</taxon>
        <taxon>Mucoromycota</taxon>
        <taxon>Mucoromycotina</taxon>
        <taxon>Endogonomycetes</taxon>
        <taxon>Endogonales</taxon>
        <taxon>Endogonales incertae sedis</taxon>
        <taxon>Bifiguratus</taxon>
    </lineage>
</organism>
<feature type="compositionally biased region" description="Basic and acidic residues" evidence="1">
    <location>
        <begin position="233"/>
        <end position="248"/>
    </location>
</feature>
<reference evidence="3 4" key="1">
    <citation type="journal article" date="2017" name="Mycologia">
        <title>Bifiguratus adelaidae, gen. et sp. nov., a new member of Mucoromycotina in endophytic and soil-dwelling habitats.</title>
        <authorList>
            <person name="Torres-Cruz T.J."/>
            <person name="Billingsley Tobias T.L."/>
            <person name="Almatruk M."/>
            <person name="Hesse C."/>
            <person name="Kuske C.R."/>
            <person name="Desiro A."/>
            <person name="Benucci G.M."/>
            <person name="Bonito G."/>
            <person name="Stajich J.E."/>
            <person name="Dunlap C."/>
            <person name="Arnold A.E."/>
            <person name="Porras-Alfaro A."/>
        </authorList>
    </citation>
    <scope>NUCLEOTIDE SEQUENCE [LARGE SCALE GENOMIC DNA]</scope>
    <source>
        <strain evidence="3 4">AZ0501</strain>
    </source>
</reference>
<protein>
    <recommendedName>
        <fullName evidence="2">Cyclin N-terminal domain-containing protein</fullName>
    </recommendedName>
</protein>
<sequence length="771" mass="84986">MRRFKSSYGLHTQAQDKSVPVHEKHPMPANVDITDSIEKLTVSAIPPKPMTAHVKASNPSKISLRKSTTTPNFNKVADSHAAYEGTWPTPMSKTILQKDVHDTRQTTVKSFLYHYIFGKRVAIHGKDTKTPITSITTAATTIHHNESISVPVIPSVSETISGKGKPAHLKHKPITSSKTYANFLLFRSHPKDAYSASDPNSLQKPLSKSSSSSQLSLGHHSNHSKSSPWKDGSGSKEFKAGKEDRLDLSKFPGQQGSIRKQSGGSKRNSVDQSPETTAQPTKPSHLPQRMLKPSITQPNLRAIAREQPPAMPKVHASPHQNQPPPSGKGTKSIYGSAHTTKSPLKSSKQPLTLKSSSASLPPPIPSFSHATSISPRRNVNTPNGSITRLKASTQLDLSVIPPENHVPFVHIGPMDTRQLTIVSPNADDETEIHRLSVAKSSSTIAKSNSTSSLLTVDATLSKGNVNRTGRCVTDVLYGLICEAHEKKTFASDDVLMHKDPNSVRNYDKAQTQWHEINDQLMYVFECGELKAECAVITLVYIERMLKQTGFALFDANWRLALLGALLLAVKVWDDCAVYNIDFVVLFPEIGVKYMNKLERWYIASLDYDVSVKSSVFAACYFRLREIGSKAKEQDPNIKRATTRSQKLLEDLDSSDEESFQILLEKTRKADEVQKKTAKAFTIRESWTMKPLSIRDADRLDARSSSYMYAQANSSAATLGSVSLNPEGNACQGCITSTPQTVLIERIDTNALHKSKSVDFYEIGSRTPVVLM</sequence>
<evidence type="ECO:0000313" key="3">
    <source>
        <dbReference type="EMBL" id="OZJ06149.1"/>
    </source>
</evidence>
<feature type="region of interest" description="Disordered" evidence="1">
    <location>
        <begin position="194"/>
        <end position="290"/>
    </location>
</feature>
<feature type="compositionally biased region" description="Low complexity" evidence="1">
    <location>
        <begin position="350"/>
        <end position="359"/>
    </location>
</feature>
<feature type="compositionally biased region" description="Low complexity" evidence="1">
    <location>
        <begin position="199"/>
        <end position="219"/>
    </location>
</feature>
<feature type="compositionally biased region" description="Polar residues" evidence="1">
    <location>
        <begin position="369"/>
        <end position="385"/>
    </location>
</feature>
<feature type="compositionally biased region" description="Polar residues" evidence="1">
    <location>
        <begin position="337"/>
        <end position="349"/>
    </location>
</feature>
<comment type="caution">
    <text evidence="3">The sequence shown here is derived from an EMBL/GenBank/DDBJ whole genome shotgun (WGS) entry which is preliminary data.</text>
</comment>
<evidence type="ECO:0000313" key="4">
    <source>
        <dbReference type="Proteomes" id="UP000242875"/>
    </source>
</evidence>
<evidence type="ECO:0000256" key="1">
    <source>
        <dbReference type="SAM" id="MobiDB-lite"/>
    </source>
</evidence>
<dbReference type="EMBL" id="MVBO01000006">
    <property type="protein sequence ID" value="OZJ06149.1"/>
    <property type="molecule type" value="Genomic_DNA"/>
</dbReference>
<accession>A0A261Y6D8</accession>
<gene>
    <name evidence="3" type="ORF">BZG36_01044</name>
</gene>
<dbReference type="PANTHER" id="PTHR14248">
    <property type="entry name" value="CYCLIN Y, ISOFORM A"/>
    <property type="match status" value="1"/>
</dbReference>
<feature type="region of interest" description="Disordered" evidence="1">
    <location>
        <begin position="1"/>
        <end position="28"/>
    </location>
</feature>
<keyword evidence="4" id="KW-1185">Reference proteome</keyword>
<feature type="compositionally biased region" description="Polar residues" evidence="1">
    <location>
        <begin position="252"/>
        <end position="282"/>
    </location>
</feature>
<dbReference type="AlphaFoldDB" id="A0A261Y6D8"/>
<proteinExistence type="predicted"/>
<dbReference type="InterPro" id="IPR036915">
    <property type="entry name" value="Cyclin-like_sf"/>
</dbReference>
<dbReference type="InterPro" id="IPR006671">
    <property type="entry name" value="Cyclin_N"/>
</dbReference>
<dbReference type="Gene3D" id="1.10.472.10">
    <property type="entry name" value="Cyclin-like"/>
    <property type="match status" value="1"/>
</dbReference>
<dbReference type="Proteomes" id="UP000242875">
    <property type="component" value="Unassembled WGS sequence"/>
</dbReference>
<evidence type="ECO:0000259" key="2">
    <source>
        <dbReference type="Pfam" id="PF00134"/>
    </source>
</evidence>
<dbReference type="SUPFAM" id="SSF47954">
    <property type="entry name" value="Cyclin-like"/>
    <property type="match status" value="1"/>
</dbReference>
<feature type="domain" description="Cyclin N-terminal" evidence="2">
    <location>
        <begin position="514"/>
        <end position="609"/>
    </location>
</feature>
<dbReference type="OrthoDB" id="10250320at2759"/>
<feature type="region of interest" description="Disordered" evidence="1">
    <location>
        <begin position="309"/>
        <end position="385"/>
    </location>
</feature>